<protein>
    <submittedName>
        <fullName evidence="4">Zinc finger, CCHC-type containing protein</fullName>
    </submittedName>
</protein>
<keyword evidence="5" id="KW-1185">Reference proteome</keyword>
<dbReference type="InterPro" id="IPR046960">
    <property type="entry name" value="PPR_At4g14850-like_plant"/>
</dbReference>
<dbReference type="InterPro" id="IPR011990">
    <property type="entry name" value="TPR-like_helical_dom_sf"/>
</dbReference>
<feature type="repeat" description="PPR" evidence="2">
    <location>
        <begin position="197"/>
        <end position="231"/>
    </location>
</feature>
<dbReference type="NCBIfam" id="TIGR00756">
    <property type="entry name" value="PPR"/>
    <property type="match status" value="2"/>
</dbReference>
<reference evidence="4" key="2">
    <citation type="submission" date="2022-01" db="EMBL/GenBank/DDBJ databases">
        <authorList>
            <person name="Yamashiro T."/>
            <person name="Shiraishi A."/>
            <person name="Satake H."/>
            <person name="Nakayama K."/>
        </authorList>
    </citation>
    <scope>NUCLEOTIDE SEQUENCE</scope>
</reference>
<comment type="caution">
    <text evidence="4">The sequence shown here is derived from an EMBL/GenBank/DDBJ whole genome shotgun (WGS) entry which is preliminary data.</text>
</comment>
<organism evidence="4 5">
    <name type="scientific">Tanacetum coccineum</name>
    <dbReference type="NCBI Taxonomy" id="301880"/>
    <lineage>
        <taxon>Eukaryota</taxon>
        <taxon>Viridiplantae</taxon>
        <taxon>Streptophyta</taxon>
        <taxon>Embryophyta</taxon>
        <taxon>Tracheophyta</taxon>
        <taxon>Spermatophyta</taxon>
        <taxon>Magnoliopsida</taxon>
        <taxon>eudicotyledons</taxon>
        <taxon>Gunneridae</taxon>
        <taxon>Pentapetalae</taxon>
        <taxon>asterids</taxon>
        <taxon>campanulids</taxon>
        <taxon>Asterales</taxon>
        <taxon>Asteraceae</taxon>
        <taxon>Asteroideae</taxon>
        <taxon>Anthemideae</taxon>
        <taxon>Anthemidinae</taxon>
        <taxon>Tanacetum</taxon>
    </lineage>
</organism>
<dbReference type="PANTHER" id="PTHR47926:SF526">
    <property type="entry name" value="PENTACOTRIPEPTIDE-REPEAT REGION OF PRORP DOMAIN-CONTAINING PROTEIN"/>
    <property type="match status" value="1"/>
</dbReference>
<name>A0ABQ5HII9_9ASTR</name>
<reference evidence="4" key="1">
    <citation type="journal article" date="2022" name="Int. J. Mol. Sci.">
        <title>Draft Genome of Tanacetum Coccineum: Genomic Comparison of Closely Related Tanacetum-Family Plants.</title>
        <authorList>
            <person name="Yamashiro T."/>
            <person name="Shiraishi A."/>
            <person name="Nakayama K."/>
            <person name="Satake H."/>
        </authorList>
    </citation>
    <scope>NUCLEOTIDE SEQUENCE</scope>
</reference>
<dbReference type="EMBL" id="BQNB010019660">
    <property type="protein sequence ID" value="GJT87691.1"/>
    <property type="molecule type" value="Genomic_DNA"/>
</dbReference>
<evidence type="ECO:0000256" key="1">
    <source>
        <dbReference type="ARBA" id="ARBA00022737"/>
    </source>
</evidence>
<dbReference type="PROSITE" id="PS51375">
    <property type="entry name" value="PPR"/>
    <property type="match status" value="2"/>
</dbReference>
<dbReference type="Pfam" id="PF22936">
    <property type="entry name" value="Pol_BBD"/>
    <property type="match status" value="1"/>
</dbReference>
<evidence type="ECO:0000259" key="3">
    <source>
        <dbReference type="Pfam" id="PF22936"/>
    </source>
</evidence>
<gene>
    <name evidence="4" type="ORF">Tco_1069408</name>
</gene>
<evidence type="ECO:0000256" key="2">
    <source>
        <dbReference type="PROSITE-ProRule" id="PRU00708"/>
    </source>
</evidence>
<proteinExistence type="predicted"/>
<dbReference type="Pfam" id="PF01535">
    <property type="entry name" value="PPR"/>
    <property type="match status" value="2"/>
</dbReference>
<dbReference type="InterPro" id="IPR002885">
    <property type="entry name" value="PPR_rpt"/>
</dbReference>
<dbReference type="Proteomes" id="UP001151760">
    <property type="component" value="Unassembled WGS sequence"/>
</dbReference>
<accession>A0ABQ5HII9</accession>
<feature type="domain" description="Retrovirus-related Pol polyprotein from transposon TNT 1-94-like beta-barrel" evidence="3">
    <location>
        <begin position="52"/>
        <end position="117"/>
    </location>
</feature>
<evidence type="ECO:0000313" key="5">
    <source>
        <dbReference type="Proteomes" id="UP001151760"/>
    </source>
</evidence>
<feature type="repeat" description="PPR" evidence="2">
    <location>
        <begin position="281"/>
        <end position="311"/>
    </location>
</feature>
<dbReference type="InterPro" id="IPR054722">
    <property type="entry name" value="PolX-like_BBD"/>
</dbReference>
<sequence>MVSKRTMVVLVPTRNLNWNVRSVAIRGIAVVETRRIMQMLVVRERVDAIALWIDSGATTHVFNARCWFKTYEPVEDGSVLYTGDDHFAPVHGKGSVVLEFSFGKSINLFNVLYVPKLLFESSLGYAGTVMPNDAVKVFDEMLERSGVADEYSYSYVISACAPQGRLKGIRVRSIMGGFCCGGVGDARRVFEEMGKRSLVTWNTLLAGYVKCGDIDGARRVFGGNGGENVLCLGRRLVSGCVALMIGDLKMGEMIHCYIDRSLDIIKQNRTVRIDIMHFYSCTVSWTTMISGFGKQGRGEDALSVFQLMESTKDKHSKPDAITLLVVLDACRWNKDAAILFYYLMFMQWPKRWERCCEVREKMVVGTEKPLGKTQLGANRWSVHAVLSDDRTHIHASLIYEMLHLVTVEASLTGYKPDIYEAAQPYGTR</sequence>
<dbReference type="Gene3D" id="1.25.40.10">
    <property type="entry name" value="Tetratricopeptide repeat domain"/>
    <property type="match status" value="1"/>
</dbReference>
<evidence type="ECO:0000313" key="4">
    <source>
        <dbReference type="EMBL" id="GJT87691.1"/>
    </source>
</evidence>
<dbReference type="PANTHER" id="PTHR47926">
    <property type="entry name" value="PENTATRICOPEPTIDE REPEAT-CONTAINING PROTEIN"/>
    <property type="match status" value="1"/>
</dbReference>
<keyword evidence="1" id="KW-0677">Repeat</keyword>